<comment type="similarity">
    <text evidence="1 4">Belongs to the glycerate kinase type-1 family.</text>
</comment>
<name>A0ABT2JZG8_9ACTN</name>
<sequence length="437" mass="44327">MPHYRFAIAPSGFKGSLSAGQAADAIARGVRRVVPDAFLDLIPIVDGGEGTAEALAAATGGRLVSRTATGPVGAPVRTHFALLGPDPGTPRTALVEMAAVAGLSLVPAGRRDPSATTTHGVGELIRAALDSGARRILVGCGDSGTSDGGAGALRALGARLLDAEGRELPHGGGALTRLDRIDVRTLEPRLRATELLLACNPFNVLAGERGVARVYGPQKGASPAQVELLAGALEHWADVLARDLRPRQRTPDGSSVPLLSDDLRHAPGTGASGGLGAGMAALGARLLPRFDVLLDHLDLDARLAPAHLVITAEGALDRQTVRGKVPAEVARRAKALDKPVIALAGTLGEGAHTVRASGVDAYSGILPAPVALAEALSRGAEYLADAAERALRMVLLGTRMTAGDGLGRGAGRTDGHRAGVAVPARPSLPAVPAAPAS</sequence>
<protein>
    <submittedName>
        <fullName evidence="6">Glycerate kinase</fullName>
    </submittedName>
</protein>
<accession>A0ABT2JZG8</accession>
<evidence type="ECO:0000256" key="1">
    <source>
        <dbReference type="ARBA" id="ARBA00006284"/>
    </source>
</evidence>
<dbReference type="PANTHER" id="PTHR21599:SF0">
    <property type="entry name" value="GLYCERATE KINASE"/>
    <property type="match status" value="1"/>
</dbReference>
<feature type="region of interest" description="Disordered" evidence="5">
    <location>
        <begin position="244"/>
        <end position="264"/>
    </location>
</feature>
<dbReference type="NCBIfam" id="TIGR00045">
    <property type="entry name" value="glycerate kinase"/>
    <property type="match status" value="1"/>
</dbReference>
<dbReference type="Pfam" id="PF02595">
    <property type="entry name" value="Gly_kinase"/>
    <property type="match status" value="1"/>
</dbReference>
<dbReference type="PIRSF" id="PIRSF006078">
    <property type="entry name" value="GlxK"/>
    <property type="match status" value="1"/>
</dbReference>
<gene>
    <name evidence="6" type="ORF">LHJ74_25960</name>
</gene>
<organism evidence="6 7">
    <name type="scientific">Streptomyces gossypii</name>
    <dbReference type="NCBI Taxonomy" id="2883101"/>
    <lineage>
        <taxon>Bacteria</taxon>
        <taxon>Bacillati</taxon>
        <taxon>Actinomycetota</taxon>
        <taxon>Actinomycetes</taxon>
        <taxon>Kitasatosporales</taxon>
        <taxon>Streptomycetaceae</taxon>
        <taxon>Streptomyces</taxon>
    </lineage>
</organism>
<dbReference type="RefSeq" id="WP_260220669.1">
    <property type="nucleotide sequence ID" value="NZ_JAJAGO010000013.1"/>
</dbReference>
<keyword evidence="7" id="KW-1185">Reference proteome</keyword>
<evidence type="ECO:0000256" key="3">
    <source>
        <dbReference type="ARBA" id="ARBA00022777"/>
    </source>
</evidence>
<dbReference type="GO" id="GO:0016301">
    <property type="term" value="F:kinase activity"/>
    <property type="evidence" value="ECO:0007669"/>
    <property type="project" value="UniProtKB-KW"/>
</dbReference>
<proteinExistence type="inferred from homology"/>
<evidence type="ECO:0000256" key="5">
    <source>
        <dbReference type="SAM" id="MobiDB-lite"/>
    </source>
</evidence>
<dbReference type="Gene3D" id="3.40.50.10350">
    <property type="entry name" value="Glycerate kinase, domain 1"/>
    <property type="match status" value="1"/>
</dbReference>
<evidence type="ECO:0000256" key="2">
    <source>
        <dbReference type="ARBA" id="ARBA00022679"/>
    </source>
</evidence>
<dbReference type="InterPro" id="IPR004381">
    <property type="entry name" value="Glycerate_kinase"/>
</dbReference>
<dbReference type="EMBL" id="JAJAGO010000013">
    <property type="protein sequence ID" value="MCT2593309.1"/>
    <property type="molecule type" value="Genomic_DNA"/>
</dbReference>
<comment type="caution">
    <text evidence="6">The sequence shown here is derived from an EMBL/GenBank/DDBJ whole genome shotgun (WGS) entry which is preliminary data.</text>
</comment>
<evidence type="ECO:0000256" key="4">
    <source>
        <dbReference type="PIRNR" id="PIRNR006078"/>
    </source>
</evidence>
<reference evidence="6 7" key="1">
    <citation type="submission" date="2021-10" db="EMBL/GenBank/DDBJ databases">
        <title>Streptomyces gossypii sp. nov., isolated from soil collected from cotton field.</title>
        <authorList>
            <person name="Ge X."/>
            <person name="Chen X."/>
            <person name="Liu W."/>
        </authorList>
    </citation>
    <scope>NUCLEOTIDE SEQUENCE [LARGE SCALE GENOMIC DNA]</scope>
    <source>
        <strain evidence="6 7">N2-109</strain>
    </source>
</reference>
<dbReference type="SUPFAM" id="SSF110738">
    <property type="entry name" value="Glycerate kinase I"/>
    <property type="match status" value="1"/>
</dbReference>
<keyword evidence="2 4" id="KW-0808">Transferase</keyword>
<keyword evidence="3 4" id="KW-0418">Kinase</keyword>
<dbReference type="InterPro" id="IPR036129">
    <property type="entry name" value="Glycerate_kinase_sf"/>
</dbReference>
<dbReference type="Proteomes" id="UP001156389">
    <property type="component" value="Unassembled WGS sequence"/>
</dbReference>
<dbReference type="Gene3D" id="3.90.1510.10">
    <property type="entry name" value="Glycerate kinase, domain 2"/>
    <property type="match status" value="1"/>
</dbReference>
<evidence type="ECO:0000313" key="6">
    <source>
        <dbReference type="EMBL" id="MCT2593309.1"/>
    </source>
</evidence>
<dbReference type="InterPro" id="IPR018193">
    <property type="entry name" value="Glyc_kinase_flavodox-like_fold"/>
</dbReference>
<evidence type="ECO:0000313" key="7">
    <source>
        <dbReference type="Proteomes" id="UP001156389"/>
    </source>
</evidence>
<dbReference type="InterPro" id="IPR018197">
    <property type="entry name" value="Glycerate_kinase_RE-like"/>
</dbReference>
<dbReference type="PANTHER" id="PTHR21599">
    <property type="entry name" value="GLYCERATE KINASE"/>
    <property type="match status" value="1"/>
</dbReference>